<gene>
    <name evidence="5" type="ORF">NRO40_00745</name>
</gene>
<reference evidence="5" key="1">
    <citation type="submission" date="2022-08" db="EMBL/GenBank/DDBJ databases">
        <title>Streptomyces changanensis sp. nov., an actinomycete isolated from soil.</title>
        <authorList>
            <person name="Wu H."/>
            <person name="Han L."/>
        </authorList>
    </citation>
    <scope>NUCLEOTIDE SEQUENCE</scope>
    <source>
        <strain evidence="5">HL-66</strain>
    </source>
</reference>
<protein>
    <submittedName>
        <fullName evidence="5">Aldehyde dehydrogenase family protein</fullName>
    </submittedName>
</protein>
<evidence type="ECO:0000256" key="2">
    <source>
        <dbReference type="ARBA" id="ARBA00023002"/>
    </source>
</evidence>
<dbReference type="InterPro" id="IPR016162">
    <property type="entry name" value="Ald_DH_N"/>
</dbReference>
<organism evidence="5 6">
    <name type="scientific">Streptomyces changanensis</name>
    <dbReference type="NCBI Taxonomy" id="2964669"/>
    <lineage>
        <taxon>Bacteria</taxon>
        <taxon>Bacillati</taxon>
        <taxon>Actinomycetota</taxon>
        <taxon>Actinomycetes</taxon>
        <taxon>Kitasatosporales</taxon>
        <taxon>Streptomycetaceae</taxon>
        <taxon>Streptomyces</taxon>
    </lineage>
</organism>
<evidence type="ECO:0000259" key="4">
    <source>
        <dbReference type="Pfam" id="PF00171"/>
    </source>
</evidence>
<proteinExistence type="inferred from homology"/>
<keyword evidence="3" id="KW-0520">NAD</keyword>
<sequence>MPGSPAVVHLDALGPGGPYRAQAREVVTDVTGRPVAELSMVPRLYVRRGLTALKRARTLPTDERTAALAEAGRLFATATLGGLSVDEYEHAVARVSGLPVALVREATGNTAAGLAGAYGSAGQARPRGSRDTSNGAGTAVWIRRADVLAVVTAGNHPGIHVQWVEALALGYRVAVRPSRREPLTAHRLVTALHAAGFGTDHVVMLPTDHGVADDLVDGADLAMVYGGDDVIAKYRGSTSVLPHGPGRAKILLTADTDVTRHLDTIVDSISRQAGAACVNATAVFVEGDPAPVARAIAERLAALPSLPPEDDRAVLPVRRLDAARTLEKYVRSEAAGARAWLGGDTIVDELGDGSAVLRPAVFQLDRADAPQTRAEMPFPCVWVAPWTRADGVAPLRDTVVLTALTSDPELVGELLDEPTIRSLHVGDHPTHVLVPGLPHDGYLGEFLMRCKTFTPASASTAPVASASSATPGAGR</sequence>
<keyword evidence="2" id="KW-0560">Oxidoreductase</keyword>
<dbReference type="Proteomes" id="UP001060150">
    <property type="component" value="Chromosome"/>
</dbReference>
<dbReference type="PANTHER" id="PTHR43720">
    <property type="entry name" value="2-AMINOMUCONIC SEMIALDEHYDE DEHYDROGENASE"/>
    <property type="match status" value="1"/>
</dbReference>
<dbReference type="SUPFAM" id="SSF53720">
    <property type="entry name" value="ALDH-like"/>
    <property type="match status" value="1"/>
</dbReference>
<dbReference type="RefSeq" id="WP_079046723.1">
    <property type="nucleotide sequence ID" value="NZ_CP102332.1"/>
</dbReference>
<dbReference type="InterPro" id="IPR016161">
    <property type="entry name" value="Ald_DH/histidinol_DH"/>
</dbReference>
<dbReference type="PANTHER" id="PTHR43720:SF2">
    <property type="entry name" value="2-AMINOMUCONIC SEMIALDEHYDE DEHYDROGENASE"/>
    <property type="match status" value="1"/>
</dbReference>
<evidence type="ECO:0000313" key="5">
    <source>
        <dbReference type="EMBL" id="UUS29502.1"/>
    </source>
</evidence>
<feature type="domain" description="Aldehyde dehydrogenase" evidence="4">
    <location>
        <begin position="51"/>
        <end position="385"/>
    </location>
</feature>
<dbReference type="InterPro" id="IPR015590">
    <property type="entry name" value="Aldehyde_DH_dom"/>
</dbReference>
<dbReference type="Gene3D" id="3.40.605.10">
    <property type="entry name" value="Aldehyde Dehydrogenase, Chain A, domain 1"/>
    <property type="match status" value="1"/>
</dbReference>
<dbReference type="EMBL" id="CP102332">
    <property type="protein sequence ID" value="UUS29502.1"/>
    <property type="molecule type" value="Genomic_DNA"/>
</dbReference>
<comment type="similarity">
    <text evidence="1">Belongs to the aldehyde dehydrogenase family.</text>
</comment>
<dbReference type="InterPro" id="IPR016163">
    <property type="entry name" value="Ald_DH_C"/>
</dbReference>
<name>A0ABY5MYW6_9ACTN</name>
<accession>A0ABY5MYW6</accession>
<evidence type="ECO:0000313" key="6">
    <source>
        <dbReference type="Proteomes" id="UP001060150"/>
    </source>
</evidence>
<evidence type="ECO:0000256" key="3">
    <source>
        <dbReference type="ARBA" id="ARBA00023027"/>
    </source>
</evidence>
<dbReference type="Pfam" id="PF00171">
    <property type="entry name" value="Aldedh"/>
    <property type="match status" value="1"/>
</dbReference>
<dbReference type="Gene3D" id="3.40.309.10">
    <property type="entry name" value="Aldehyde Dehydrogenase, Chain A, domain 2"/>
    <property type="match status" value="1"/>
</dbReference>
<evidence type="ECO:0000256" key="1">
    <source>
        <dbReference type="ARBA" id="ARBA00009986"/>
    </source>
</evidence>
<keyword evidence="6" id="KW-1185">Reference proteome</keyword>